<dbReference type="InterPro" id="IPR026893">
    <property type="entry name" value="Tyr/Ser_Pase_IphP-type"/>
</dbReference>
<protein>
    <submittedName>
        <fullName evidence="2">Tyrosine-protein phosphatase</fullName>
    </submittedName>
</protein>
<evidence type="ECO:0000259" key="1">
    <source>
        <dbReference type="PROSITE" id="PS50056"/>
    </source>
</evidence>
<organism evidence="2 3">
    <name type="scientific">Pseudoclavibacter terrae</name>
    <dbReference type="NCBI Taxonomy" id="1530195"/>
    <lineage>
        <taxon>Bacteria</taxon>
        <taxon>Bacillati</taxon>
        <taxon>Actinomycetota</taxon>
        <taxon>Actinomycetes</taxon>
        <taxon>Micrococcales</taxon>
        <taxon>Microbacteriaceae</taxon>
        <taxon>Pseudoclavibacter</taxon>
    </lineage>
</organism>
<dbReference type="RefSeq" id="WP_151423860.1">
    <property type="nucleotide sequence ID" value="NZ_WBJX01000003.1"/>
</dbReference>
<dbReference type="InterPro" id="IPR029021">
    <property type="entry name" value="Prot-tyrosine_phosphatase-like"/>
</dbReference>
<dbReference type="AlphaFoldDB" id="A0A7J5B1Q0"/>
<dbReference type="InterPro" id="IPR000387">
    <property type="entry name" value="Tyr_Pase_dom"/>
</dbReference>
<feature type="domain" description="Tyrosine specific protein phosphatases" evidence="1">
    <location>
        <begin position="138"/>
        <end position="171"/>
    </location>
</feature>
<keyword evidence="3" id="KW-1185">Reference proteome</keyword>
<reference evidence="2 3" key="1">
    <citation type="submission" date="2019-09" db="EMBL/GenBank/DDBJ databases">
        <title>Phylogeny of genus Pseudoclavibacter and closely related genus.</title>
        <authorList>
            <person name="Li Y."/>
        </authorList>
    </citation>
    <scope>NUCLEOTIDE SEQUENCE [LARGE SCALE GENOMIC DNA]</scope>
    <source>
        <strain evidence="2 3">THG-MD12</strain>
    </source>
</reference>
<accession>A0A7J5B1Q0</accession>
<dbReference type="Proteomes" id="UP000490386">
    <property type="component" value="Unassembled WGS sequence"/>
</dbReference>
<proteinExistence type="predicted"/>
<dbReference type="Gene3D" id="3.90.190.10">
    <property type="entry name" value="Protein tyrosine phosphatase superfamily"/>
    <property type="match status" value="1"/>
</dbReference>
<evidence type="ECO:0000313" key="2">
    <source>
        <dbReference type="EMBL" id="KAB1637669.1"/>
    </source>
</evidence>
<dbReference type="GO" id="GO:0004721">
    <property type="term" value="F:phosphoprotein phosphatase activity"/>
    <property type="evidence" value="ECO:0007669"/>
    <property type="project" value="InterPro"/>
</dbReference>
<dbReference type="InterPro" id="IPR016130">
    <property type="entry name" value="Tyr_Pase_AS"/>
</dbReference>
<dbReference type="SUPFAM" id="SSF52799">
    <property type="entry name" value="(Phosphotyrosine protein) phosphatases II"/>
    <property type="match status" value="1"/>
</dbReference>
<dbReference type="PROSITE" id="PS00383">
    <property type="entry name" value="TYR_PHOSPHATASE_1"/>
    <property type="match status" value="1"/>
</dbReference>
<comment type="caution">
    <text evidence="2">The sequence shown here is derived from an EMBL/GenBank/DDBJ whole genome shotgun (WGS) entry which is preliminary data.</text>
</comment>
<evidence type="ECO:0000313" key="3">
    <source>
        <dbReference type="Proteomes" id="UP000490386"/>
    </source>
</evidence>
<dbReference type="OrthoDB" id="1188001at2"/>
<dbReference type="PROSITE" id="PS50056">
    <property type="entry name" value="TYR_PHOSPHATASE_2"/>
    <property type="match status" value="1"/>
</dbReference>
<gene>
    <name evidence="2" type="ORF">F8O03_10665</name>
</gene>
<name>A0A7J5B1Q0_9MICO</name>
<dbReference type="Pfam" id="PF13350">
    <property type="entry name" value="Y_phosphatase3"/>
    <property type="match status" value="1"/>
</dbReference>
<dbReference type="EMBL" id="WBJX01000003">
    <property type="protein sequence ID" value="KAB1637669.1"/>
    <property type="molecule type" value="Genomic_DNA"/>
</dbReference>
<sequence length="270" mass="27839">MTTATSLEGTFNFRDTGGLPLTSGSVTAPGIFYRSDALSSLTPKGLEELAASDIGTIVDFRTPAERQMAPDRLPVSRPFHVVELPLLEGAVTGLVQQGLQSAARGGDPAEQAKAMDAVLAQIPTLGALYVEMLEHSATTFAELARLVASATVTPPTAVVVHCTAGKDRTGVGSALVLDAVGVERSALIADYASSEANLSGEWAERMYGMVAQYGLPLTDQIKDLVAATPPAAIEQALEWVDAQGGSAAYLQSGGLTGAELAALQGRLTGA</sequence>